<feature type="compositionally biased region" description="Gly residues" evidence="2">
    <location>
        <begin position="867"/>
        <end position="884"/>
    </location>
</feature>
<dbReference type="EMBL" id="MJBS01000187">
    <property type="protein sequence ID" value="OHE91388.1"/>
    <property type="molecule type" value="Genomic_DNA"/>
</dbReference>
<comment type="caution">
    <text evidence="3">The sequence shown here is derived from an EMBL/GenBank/DDBJ whole genome shotgun (WGS) entry which is preliminary data.</text>
</comment>
<feature type="compositionally biased region" description="Low complexity" evidence="2">
    <location>
        <begin position="696"/>
        <end position="708"/>
    </location>
</feature>
<dbReference type="RefSeq" id="XP_022468561.1">
    <property type="nucleotide sequence ID" value="XM_022624923.1"/>
</dbReference>
<evidence type="ECO:0000256" key="2">
    <source>
        <dbReference type="SAM" id="MobiDB-lite"/>
    </source>
</evidence>
<feature type="region of interest" description="Disordered" evidence="2">
    <location>
        <begin position="235"/>
        <end position="255"/>
    </location>
</feature>
<dbReference type="GeneID" id="34566433"/>
<reference evidence="3 4" key="1">
    <citation type="submission" date="2016-09" db="EMBL/GenBank/DDBJ databases">
        <authorList>
            <person name="Capua I."/>
            <person name="De Benedictis P."/>
            <person name="Joannis T."/>
            <person name="Lombin L.H."/>
            <person name="Cattoli G."/>
        </authorList>
    </citation>
    <scope>NUCLEOTIDE SEQUENCE [LARGE SCALE GENOMIC DNA]</scope>
    <source>
        <strain evidence="3 4">IMI 309357</strain>
    </source>
</reference>
<feature type="region of interest" description="Disordered" evidence="2">
    <location>
        <begin position="398"/>
        <end position="509"/>
    </location>
</feature>
<organism evidence="3 4">
    <name type="scientific">Colletotrichum orchidophilum</name>
    <dbReference type="NCBI Taxonomy" id="1209926"/>
    <lineage>
        <taxon>Eukaryota</taxon>
        <taxon>Fungi</taxon>
        <taxon>Dikarya</taxon>
        <taxon>Ascomycota</taxon>
        <taxon>Pezizomycotina</taxon>
        <taxon>Sordariomycetes</taxon>
        <taxon>Hypocreomycetidae</taxon>
        <taxon>Glomerellales</taxon>
        <taxon>Glomerellaceae</taxon>
        <taxon>Colletotrichum</taxon>
    </lineage>
</organism>
<feature type="compositionally biased region" description="Basic residues" evidence="2">
    <location>
        <begin position="662"/>
        <end position="678"/>
    </location>
</feature>
<evidence type="ECO:0000256" key="1">
    <source>
        <dbReference type="SAM" id="Coils"/>
    </source>
</evidence>
<dbReference type="AlphaFoldDB" id="A0A1G4AQD7"/>
<feature type="compositionally biased region" description="Low complexity" evidence="2">
    <location>
        <begin position="49"/>
        <end position="60"/>
    </location>
</feature>
<dbReference type="InterPro" id="IPR051144">
    <property type="entry name" value="Formin_homology_domain"/>
</dbReference>
<protein>
    <recommendedName>
        <fullName evidence="5">RING finger domain-containing protein</fullName>
    </recommendedName>
</protein>
<proteinExistence type="predicted"/>
<evidence type="ECO:0008006" key="5">
    <source>
        <dbReference type="Google" id="ProtNLM"/>
    </source>
</evidence>
<feature type="compositionally biased region" description="Gly residues" evidence="2">
    <location>
        <begin position="756"/>
        <end position="778"/>
    </location>
</feature>
<feature type="region of interest" description="Disordered" evidence="2">
    <location>
        <begin position="1"/>
        <end position="97"/>
    </location>
</feature>
<dbReference type="STRING" id="1209926.A0A1G4AQD7"/>
<dbReference type="OrthoDB" id="5408998at2759"/>
<feature type="compositionally biased region" description="Polar residues" evidence="2">
    <location>
        <begin position="21"/>
        <end position="38"/>
    </location>
</feature>
<evidence type="ECO:0000313" key="3">
    <source>
        <dbReference type="EMBL" id="OHE91388.1"/>
    </source>
</evidence>
<sequence length="934" mass="99169">MAAMRDAELEDVPPPPYSETDIYSTSGRPSNAPSNSPHVPSHHGENDAASRVSSHASSHSEVIFTPPLTPRTSGPGSNGGGGGGGIHHHGSNASLDLSSRSLATGGFHQPQSASASASAYSEFTASYFESRPAPAALAPSPRDHLLVHALTVTPTSTPDDVPYSPAWAALDVTQQDWATFTNCLIPHHAAARNEAVINRKLQAEEEALAAAAAASNGSGAGGQSTHATAQLDQIRADPDTDPGAAAAASGLRREDAEGVVAQWNEGFFRPRGMLITLIPEVVEEDLHMPGAWDRSFDRTVENPAAGGGGDRSVGSGPTLVPFPAHPGQLPAMQPQQPQSGSTDSRNSWTFGGITVSTDGISIGDRIIAGSNGIRVGNLIADENGIRFGSTATPRAQAHYVGPGWAPPPPPAPPGPAPVPMFGSGSGPFPPAGPHLQPIISYPGPNEQHPFLQGGGGPGQHAPHEGGGGGGAARGRPPGRYPSDQRSISSSSSASSTSSTSSASSIGSLPDYEDLYPSQLPIYKQRLTSWLAHPEQPVTKDDIAQLREEIRSASATAAAEDQKDQRDNQVDPAATNTSKKVEEKALKAEIRSITQDWRKLKRQQRAARKEKRRERRTRRKEEKRERREERRENREARREQREAQREARRGDGGRGGSVEGPNHHHHQQHQHHHHQHQHQQQHQQYQQHHQGQHQQHHGPGPTAWGAPGAFVPPPRVHVPPRPVVHGTPPMPNFPHNVSPVPNAWGFPWGPPGPGRGPVPGGFPGGGGGPGPWGGWGRGHGGAEERGSESTLPPSINGGVPPGAWPTAPGDRSPSYGGGGSSTPPIPAPAPSSQALFKAADEMEKEIVRRVGELDKVRTEMRDSNPGRGRCGGGRGRGRGGWGWGRVWGERGSDQMTHRLEEEIDELSRNVEKLRVEADAEFARELAAEDQKSGGW</sequence>
<feature type="compositionally biased region" description="Basic and acidic residues" evidence="2">
    <location>
        <begin position="618"/>
        <end position="651"/>
    </location>
</feature>
<gene>
    <name evidence="3" type="ORF">CORC01_13306</name>
</gene>
<feature type="coiled-coil region" evidence="1">
    <location>
        <begin position="895"/>
        <end position="922"/>
    </location>
</feature>
<name>A0A1G4AQD7_9PEZI</name>
<feature type="region of interest" description="Disordered" evidence="2">
    <location>
        <begin position="747"/>
        <end position="830"/>
    </location>
</feature>
<evidence type="ECO:0000313" key="4">
    <source>
        <dbReference type="Proteomes" id="UP000176998"/>
    </source>
</evidence>
<feature type="region of interest" description="Disordered" evidence="2">
    <location>
        <begin position="597"/>
        <end position="717"/>
    </location>
</feature>
<keyword evidence="1" id="KW-0175">Coiled coil</keyword>
<feature type="compositionally biased region" description="Basic and acidic residues" evidence="2">
    <location>
        <begin position="559"/>
        <end position="568"/>
    </location>
</feature>
<feature type="region of interest" description="Disordered" evidence="2">
    <location>
        <begin position="298"/>
        <end position="350"/>
    </location>
</feature>
<keyword evidence="4" id="KW-1185">Reference proteome</keyword>
<feature type="compositionally biased region" description="Polar residues" evidence="2">
    <location>
        <begin position="333"/>
        <end position="350"/>
    </location>
</feature>
<feature type="compositionally biased region" description="Pro residues" evidence="2">
    <location>
        <begin position="404"/>
        <end position="418"/>
    </location>
</feature>
<accession>A0A1G4AQD7</accession>
<feature type="compositionally biased region" description="Low complexity" evidence="2">
    <location>
        <begin position="486"/>
        <end position="505"/>
    </location>
</feature>
<dbReference type="Proteomes" id="UP000176998">
    <property type="component" value="Unassembled WGS sequence"/>
</dbReference>
<dbReference type="PANTHER" id="PTHR45733">
    <property type="entry name" value="FORMIN-J"/>
    <property type="match status" value="1"/>
</dbReference>
<feature type="compositionally biased region" description="Basic residues" evidence="2">
    <location>
        <begin position="598"/>
        <end position="617"/>
    </location>
</feature>
<feature type="compositionally biased region" description="Gly residues" evidence="2">
    <location>
        <begin position="452"/>
        <end position="472"/>
    </location>
</feature>
<feature type="region of interest" description="Disordered" evidence="2">
    <location>
        <begin position="856"/>
        <end position="888"/>
    </location>
</feature>
<feature type="compositionally biased region" description="Low complexity" evidence="2">
    <location>
        <begin position="679"/>
        <end position="688"/>
    </location>
</feature>
<feature type="compositionally biased region" description="Gly residues" evidence="2">
    <location>
        <begin position="76"/>
        <end position="85"/>
    </location>
</feature>
<feature type="region of interest" description="Disordered" evidence="2">
    <location>
        <begin position="548"/>
        <end position="581"/>
    </location>
</feature>